<feature type="region of interest" description="Disordered" evidence="2">
    <location>
        <begin position="965"/>
        <end position="988"/>
    </location>
</feature>
<feature type="compositionally biased region" description="Basic and acidic residues" evidence="2">
    <location>
        <begin position="1112"/>
        <end position="1125"/>
    </location>
</feature>
<feature type="region of interest" description="Disordered" evidence="2">
    <location>
        <begin position="1"/>
        <end position="25"/>
    </location>
</feature>
<keyword evidence="1" id="KW-0175">Coiled coil</keyword>
<evidence type="ECO:0008006" key="5">
    <source>
        <dbReference type="Google" id="ProtNLM"/>
    </source>
</evidence>
<feature type="compositionally biased region" description="Polar residues" evidence="2">
    <location>
        <begin position="225"/>
        <end position="241"/>
    </location>
</feature>
<feature type="compositionally biased region" description="Polar residues" evidence="2">
    <location>
        <begin position="1346"/>
        <end position="1355"/>
    </location>
</feature>
<feature type="compositionally biased region" description="Polar residues" evidence="2">
    <location>
        <begin position="135"/>
        <end position="162"/>
    </location>
</feature>
<feature type="compositionally biased region" description="Polar residues" evidence="2">
    <location>
        <begin position="65"/>
        <end position="87"/>
    </location>
</feature>
<dbReference type="EMBL" id="AP024450">
    <property type="protein sequence ID" value="BCS30129.1"/>
    <property type="molecule type" value="Genomic_DNA"/>
</dbReference>
<feature type="coiled-coil region" evidence="1">
    <location>
        <begin position="326"/>
        <end position="353"/>
    </location>
</feature>
<name>A0A7R8AS71_9EURO</name>
<protein>
    <recommendedName>
        <fullName evidence="5">Rootletin</fullName>
    </recommendedName>
</protein>
<gene>
    <name evidence="3" type="ORF">APUU_80432S</name>
</gene>
<dbReference type="Proteomes" id="UP000654913">
    <property type="component" value="Chromosome 8"/>
</dbReference>
<dbReference type="OrthoDB" id="4201669at2759"/>
<feature type="compositionally biased region" description="Basic residues" evidence="2">
    <location>
        <begin position="272"/>
        <end position="286"/>
    </location>
</feature>
<feature type="compositionally biased region" description="Polar residues" evidence="2">
    <location>
        <begin position="978"/>
        <end position="988"/>
    </location>
</feature>
<feature type="compositionally biased region" description="Basic and acidic residues" evidence="2">
    <location>
        <begin position="116"/>
        <end position="129"/>
    </location>
</feature>
<evidence type="ECO:0000256" key="1">
    <source>
        <dbReference type="SAM" id="Coils"/>
    </source>
</evidence>
<feature type="compositionally biased region" description="Polar residues" evidence="2">
    <location>
        <begin position="1265"/>
        <end position="1285"/>
    </location>
</feature>
<feature type="compositionally biased region" description="Polar residues" evidence="2">
    <location>
        <begin position="170"/>
        <end position="198"/>
    </location>
</feature>
<keyword evidence="4" id="KW-1185">Reference proteome</keyword>
<dbReference type="GeneID" id="64980126"/>
<evidence type="ECO:0000256" key="2">
    <source>
        <dbReference type="SAM" id="MobiDB-lite"/>
    </source>
</evidence>
<dbReference type="KEGG" id="apuu:APUU_80432S"/>
<reference evidence="3" key="2">
    <citation type="submission" date="2021-02" db="EMBL/GenBank/DDBJ databases">
        <title>Aspergillus puulaauensis MK2 genome sequence.</title>
        <authorList>
            <person name="Futagami T."/>
            <person name="Mori K."/>
            <person name="Kadooka C."/>
            <person name="Tanaka T."/>
        </authorList>
    </citation>
    <scope>NUCLEOTIDE SEQUENCE</scope>
    <source>
        <strain evidence="3">MK2</strain>
    </source>
</reference>
<feature type="coiled-coil region" evidence="1">
    <location>
        <begin position="680"/>
        <end position="814"/>
    </location>
</feature>
<feature type="coiled-coil region" evidence="1">
    <location>
        <begin position="840"/>
        <end position="874"/>
    </location>
</feature>
<feature type="region of interest" description="Disordered" evidence="2">
    <location>
        <begin position="61"/>
        <end position="293"/>
    </location>
</feature>
<dbReference type="RefSeq" id="XP_041562315.1">
    <property type="nucleotide sequence ID" value="XM_041696711.1"/>
</dbReference>
<feature type="region of interest" description="Disordered" evidence="2">
    <location>
        <begin position="1090"/>
        <end position="1125"/>
    </location>
</feature>
<feature type="compositionally biased region" description="Basic and acidic residues" evidence="2">
    <location>
        <begin position="1287"/>
        <end position="1297"/>
    </location>
</feature>
<dbReference type="SUPFAM" id="SSF57997">
    <property type="entry name" value="Tropomyosin"/>
    <property type="match status" value="2"/>
</dbReference>
<feature type="compositionally biased region" description="Polar residues" evidence="2">
    <location>
        <begin position="1090"/>
        <end position="1108"/>
    </location>
</feature>
<sequence length="1386" mass="156025">MENTGNDTDVLSAGDLLPDPEFDEHGYDANEEVLLLQMMGTANDAVSPNLQAVLDDRVDIGWPTGQRQQSPLLMERPQSSGIDTSAFSFAKPAQNRKPFSLQPASRHSSSGVNQTKPDRARGRVGHDSGEEQGDQDQTAVCASTRNAEFPTSPNNVESSSVTIDKRQDTSEQLILSTLPSTDARSQSRASMDGQTDQVLPSEPAPEDDQQNQPSEHDIQEAVVSGPSSLDPSQTPNQSTINDGRLNRLPSSEGLDLVQNGSSEARPTDHPWKVAKRRHSDKRRATKRVSYATSEPSLQVPEEALFQQLIGRLRAREESEAVALDRQKEMETNMLALSEENKVLKEELEILGSKLQRRTMESRAYKYHTDSWKSKLAKVKVFLNELGTGYQNLRGEAIHFKATRKTLDKERKEITESIGDIKSRMYQISQASHERRGCLSEAQTLMASLGEQLKDAREMARYSQDQLADEKRRSRLLELYIQNCSRAQDRKLDLVKTNQLEAMKQLEFTFESMTKRSESSHAVFGDAIEQRLNDLIALVGTSNETLSNGKLDLLKCSEAIHTFETRMDSMTLRMGEDIKSSSNVADGMVKSLEEQLQIFTDSVSDRSALHKQLTASEERCIHLQTKLEGATPAFAKLDSSVNGLREREVDLGQRMECLEARLAEVKLPKRFEDDYFHISEKLKLENEIQQLQLKLELTKEKLEAQYLDGKTKQGDLGEMTERAHKTEKNVTKLEEHIAQLQERIEETENEAQDNIKRAVASARDKCSAEFERRLHELLMEKVELEGDAKRAKEKLVELQRKLVEVEDSTKRHRKDLDALFSERQKRIEYLEGTQDEQTANIAKRDAEIERMKERVEALMEQQNSLRSQLDEALRKSSSFEGELLKTTTDSQVSQQVLQDRFSALKAEIAWKEENCQALKESLSSAQNQLKGKEEECQDLQDNLHAIQGELRGNETERQALQDNLSSLQDKATENEEAHQTLQDSLSSIQSRLTNKEEEYRVLSKELEESNNIREDLESGKSKAKSEIHALLKRVQEAESATKMVRETLHRMNVAQLDQSLPEMMDQLEKSFQAASSNQAAIVGRISSQVRTPETSARVANSGTDLNAGNQGEVHTDPEDNEPKTPINHYDEHSPSKQGGHIIPFSSIAISPTHCDVADDEPFDFSCMLMHTPERTSAQQELMAPPRPEKEPPSMEVIPGVKRVSSAQGPNKLRTEDQHLSISADEAHLQPNGPAPTRKVSFVMRSTAAETDSVQVPDSQEKNFQSNLLESSLNGDNPTRTNRWTYSKRQRDTSTKRQDAMTSEKAYSQTDDQEAHNKKVKAIAEPLATATQARAGSELHDHRRSPTRLASGSSRTSLDLPVIEQKTRRRSGRKTRGDKYNARFSQDA</sequence>
<evidence type="ECO:0000313" key="4">
    <source>
        <dbReference type="Proteomes" id="UP000654913"/>
    </source>
</evidence>
<accession>A0A7R8AS71</accession>
<dbReference type="Gene3D" id="1.10.287.1490">
    <property type="match status" value="1"/>
</dbReference>
<organism evidence="3 4">
    <name type="scientific">Aspergillus puulaauensis</name>
    <dbReference type="NCBI Taxonomy" id="1220207"/>
    <lineage>
        <taxon>Eukaryota</taxon>
        <taxon>Fungi</taxon>
        <taxon>Dikarya</taxon>
        <taxon>Ascomycota</taxon>
        <taxon>Pezizomycotina</taxon>
        <taxon>Eurotiomycetes</taxon>
        <taxon>Eurotiomycetidae</taxon>
        <taxon>Eurotiales</taxon>
        <taxon>Aspergillaceae</taxon>
        <taxon>Aspergillus</taxon>
    </lineage>
</organism>
<feature type="compositionally biased region" description="Polar residues" evidence="2">
    <location>
        <begin position="102"/>
        <end position="115"/>
    </location>
</feature>
<proteinExistence type="predicted"/>
<evidence type="ECO:0000313" key="3">
    <source>
        <dbReference type="EMBL" id="BCS30129.1"/>
    </source>
</evidence>
<feature type="region of interest" description="Disordered" evidence="2">
    <location>
        <begin position="1265"/>
        <end position="1386"/>
    </location>
</feature>
<reference evidence="3" key="1">
    <citation type="submission" date="2021-01" db="EMBL/GenBank/DDBJ databases">
        <authorList>
            <consortium name="Aspergillus puulaauensis MK2 genome sequencing consortium"/>
            <person name="Kazuki M."/>
            <person name="Futagami T."/>
        </authorList>
    </citation>
    <scope>NUCLEOTIDE SEQUENCE</scope>
    <source>
        <strain evidence="3">MK2</strain>
    </source>
</reference>